<dbReference type="EMBL" id="OY726398">
    <property type="protein sequence ID" value="CAJ1505307.1"/>
    <property type="molecule type" value="Genomic_DNA"/>
</dbReference>
<dbReference type="RefSeq" id="WP_308483393.1">
    <property type="nucleotide sequence ID" value="NZ_OY726398.1"/>
</dbReference>
<name>A0ABN9NIJ4_9MYCO</name>
<organism evidence="3 4">
    <name type="scientific">[Mycobacterium] holstebronense</name>
    <dbReference type="NCBI Taxonomy" id="3064288"/>
    <lineage>
        <taxon>Bacteria</taxon>
        <taxon>Bacillati</taxon>
        <taxon>Actinomycetota</taxon>
        <taxon>Actinomycetes</taxon>
        <taxon>Mycobacteriales</taxon>
        <taxon>Mycobacteriaceae</taxon>
        <taxon>Mycolicibacterium</taxon>
    </lineage>
</organism>
<evidence type="ECO:0000256" key="2">
    <source>
        <dbReference type="SAM" id="Phobius"/>
    </source>
</evidence>
<dbReference type="Gene3D" id="3.40.1000.10">
    <property type="entry name" value="Mog1/PsbP, alpha/beta/alpha sandwich"/>
    <property type="match status" value="1"/>
</dbReference>
<sequence length="253" mass="26474">MESQASGSQGPFVEEPPEQPRSDAATQPARRSLSAALVAVAVAMAIALTSAALVAAALIVIRRVHAPAVEASDSSLSSKCAPSPVPLAHLDHRAADEPRLALPQPNGWVFDAAGPPRPPIVRAVTVGREIGAYNFVPNTVVTLENLTDKVGLRTPQDALEWESASITDILDQSRGVVCGYPAVIIAYNVADDGTSAAALHSREVTCLIVAGQDSANRLWAATVTIQTRDPNNPAYITAKHAILTGFQFAFAGD</sequence>
<keyword evidence="2" id="KW-0812">Transmembrane</keyword>
<evidence type="ECO:0000313" key="3">
    <source>
        <dbReference type="EMBL" id="CAJ1505307.1"/>
    </source>
</evidence>
<protein>
    <submittedName>
        <fullName evidence="3">Uncharacterized protein</fullName>
    </submittedName>
</protein>
<keyword evidence="2" id="KW-0472">Membrane</keyword>
<gene>
    <name evidence="3" type="ORF">MU0102_002461</name>
</gene>
<feature type="region of interest" description="Disordered" evidence="1">
    <location>
        <begin position="1"/>
        <end position="28"/>
    </location>
</feature>
<accession>A0ABN9NIJ4</accession>
<proteinExistence type="predicted"/>
<evidence type="ECO:0000313" key="4">
    <source>
        <dbReference type="Proteomes" id="UP001190464"/>
    </source>
</evidence>
<reference evidence="3 4" key="1">
    <citation type="submission" date="2023-08" db="EMBL/GenBank/DDBJ databases">
        <authorList>
            <person name="Folkvardsen B D."/>
            <person name="Norman A."/>
        </authorList>
    </citation>
    <scope>NUCLEOTIDE SEQUENCE [LARGE SCALE GENOMIC DNA]</scope>
    <source>
        <strain evidence="3 4">Mu0102</strain>
    </source>
</reference>
<keyword evidence="4" id="KW-1185">Reference proteome</keyword>
<dbReference type="Proteomes" id="UP001190464">
    <property type="component" value="Chromosome"/>
</dbReference>
<evidence type="ECO:0000256" key="1">
    <source>
        <dbReference type="SAM" id="MobiDB-lite"/>
    </source>
</evidence>
<keyword evidence="2" id="KW-1133">Transmembrane helix</keyword>
<feature type="transmembrane region" description="Helical" evidence="2">
    <location>
        <begin position="36"/>
        <end position="61"/>
    </location>
</feature>